<sequence>MSSVNNLPKELVSKILQKLPAKFLTQVKSVCKLWYKEVSRSDFARSDLVRYREEQKIVIA</sequence>
<evidence type="ECO:0000259" key="1">
    <source>
        <dbReference type="PROSITE" id="PS50181"/>
    </source>
</evidence>
<evidence type="ECO:0000313" key="3">
    <source>
        <dbReference type="Proteomes" id="UP000554482"/>
    </source>
</evidence>
<dbReference type="SMART" id="SM00256">
    <property type="entry name" value="FBOX"/>
    <property type="match status" value="1"/>
</dbReference>
<dbReference type="Gene3D" id="1.20.1280.50">
    <property type="match status" value="1"/>
</dbReference>
<evidence type="ECO:0000313" key="2">
    <source>
        <dbReference type="EMBL" id="KAF5180497.1"/>
    </source>
</evidence>
<proteinExistence type="predicted"/>
<dbReference type="EMBL" id="JABWDY010037347">
    <property type="protein sequence ID" value="KAF5180497.1"/>
    <property type="molecule type" value="Genomic_DNA"/>
</dbReference>
<comment type="caution">
    <text evidence="2">The sequence shown here is derived from an EMBL/GenBank/DDBJ whole genome shotgun (WGS) entry which is preliminary data.</text>
</comment>
<protein>
    <recommendedName>
        <fullName evidence="1">F-box domain-containing protein</fullName>
    </recommendedName>
</protein>
<dbReference type="OrthoDB" id="1079629at2759"/>
<dbReference type="InterPro" id="IPR036047">
    <property type="entry name" value="F-box-like_dom_sf"/>
</dbReference>
<dbReference type="SUPFAM" id="SSF81383">
    <property type="entry name" value="F-box domain"/>
    <property type="match status" value="1"/>
</dbReference>
<organism evidence="2 3">
    <name type="scientific">Thalictrum thalictroides</name>
    <name type="common">Rue-anemone</name>
    <name type="synonym">Anemone thalictroides</name>
    <dbReference type="NCBI Taxonomy" id="46969"/>
    <lineage>
        <taxon>Eukaryota</taxon>
        <taxon>Viridiplantae</taxon>
        <taxon>Streptophyta</taxon>
        <taxon>Embryophyta</taxon>
        <taxon>Tracheophyta</taxon>
        <taxon>Spermatophyta</taxon>
        <taxon>Magnoliopsida</taxon>
        <taxon>Ranunculales</taxon>
        <taxon>Ranunculaceae</taxon>
        <taxon>Thalictroideae</taxon>
        <taxon>Thalictrum</taxon>
    </lineage>
</organism>
<name>A0A7J6V6X7_THATH</name>
<dbReference type="PROSITE" id="PS50181">
    <property type="entry name" value="FBOX"/>
    <property type="match status" value="1"/>
</dbReference>
<dbReference type="AlphaFoldDB" id="A0A7J6V6X7"/>
<feature type="domain" description="F-box" evidence="1">
    <location>
        <begin position="1"/>
        <end position="48"/>
    </location>
</feature>
<dbReference type="InterPro" id="IPR001810">
    <property type="entry name" value="F-box_dom"/>
</dbReference>
<dbReference type="Proteomes" id="UP000554482">
    <property type="component" value="Unassembled WGS sequence"/>
</dbReference>
<dbReference type="Pfam" id="PF00646">
    <property type="entry name" value="F-box"/>
    <property type="match status" value="1"/>
</dbReference>
<accession>A0A7J6V6X7</accession>
<gene>
    <name evidence="2" type="ORF">FRX31_029917</name>
</gene>
<reference evidence="2 3" key="1">
    <citation type="submission" date="2020-06" db="EMBL/GenBank/DDBJ databases">
        <title>Transcriptomic and genomic resources for Thalictrum thalictroides and T. hernandezii: Facilitating candidate gene discovery in an emerging model plant lineage.</title>
        <authorList>
            <person name="Arias T."/>
            <person name="Riano-Pachon D.M."/>
            <person name="Di Stilio V.S."/>
        </authorList>
    </citation>
    <scope>NUCLEOTIDE SEQUENCE [LARGE SCALE GENOMIC DNA]</scope>
    <source>
        <strain evidence="3">cv. WT478/WT964</strain>
        <tissue evidence="2">Leaves</tissue>
    </source>
</reference>
<keyword evidence="3" id="KW-1185">Reference proteome</keyword>